<dbReference type="PANTHER" id="PTHR20855">
    <property type="entry name" value="ADIPOR/PROGESTIN RECEPTOR-RELATED"/>
    <property type="match status" value="1"/>
</dbReference>
<feature type="transmembrane region" description="Helical" evidence="7">
    <location>
        <begin position="317"/>
        <end position="339"/>
    </location>
</feature>
<feature type="binding site" evidence="6">
    <location>
        <position position="467"/>
    </location>
    <ligand>
        <name>Zn(2+)</name>
        <dbReference type="ChEBI" id="CHEBI:29105"/>
    </ligand>
</feature>
<evidence type="ECO:0000313" key="8">
    <source>
        <dbReference type="EMBL" id="CAH3135609.1"/>
    </source>
</evidence>
<evidence type="ECO:0000256" key="4">
    <source>
        <dbReference type="ARBA" id="ARBA00022989"/>
    </source>
</evidence>
<accession>A0AAU9X550</accession>
<dbReference type="PANTHER" id="PTHR20855:SF143">
    <property type="entry name" value="MEMBRANE PROGESTIN RECEPTOR EPSILON"/>
    <property type="match status" value="1"/>
</dbReference>
<dbReference type="EMBL" id="CALNXJ010000029">
    <property type="protein sequence ID" value="CAH3135609.1"/>
    <property type="molecule type" value="Genomic_DNA"/>
</dbReference>
<proteinExistence type="inferred from homology"/>
<feature type="transmembrane region" description="Helical" evidence="7">
    <location>
        <begin position="71"/>
        <end position="91"/>
    </location>
</feature>
<keyword evidence="4 7" id="KW-1133">Transmembrane helix</keyword>
<dbReference type="GO" id="GO:0016020">
    <property type="term" value="C:membrane"/>
    <property type="evidence" value="ECO:0007669"/>
    <property type="project" value="UniProtKB-SubCell"/>
</dbReference>
<evidence type="ECO:0000256" key="5">
    <source>
        <dbReference type="ARBA" id="ARBA00023136"/>
    </source>
</evidence>
<organism evidence="8 9">
    <name type="scientific">Pocillopora meandrina</name>
    <dbReference type="NCBI Taxonomy" id="46732"/>
    <lineage>
        <taxon>Eukaryota</taxon>
        <taxon>Metazoa</taxon>
        <taxon>Cnidaria</taxon>
        <taxon>Anthozoa</taxon>
        <taxon>Hexacorallia</taxon>
        <taxon>Scleractinia</taxon>
        <taxon>Astrocoeniina</taxon>
        <taxon>Pocilloporidae</taxon>
        <taxon>Pocillopora</taxon>
    </lineage>
</organism>
<dbReference type="AlphaFoldDB" id="A0AAU9X550"/>
<feature type="transmembrane region" description="Helical" evidence="7">
    <location>
        <begin position="103"/>
        <end position="125"/>
    </location>
</feature>
<comment type="caution">
    <text evidence="8">The sequence shown here is derived from an EMBL/GenBank/DDBJ whole genome shotgun (WGS) entry which is preliminary data.</text>
</comment>
<feature type="transmembrane region" description="Helical" evidence="7">
    <location>
        <begin position="244"/>
        <end position="266"/>
    </location>
</feature>
<gene>
    <name evidence="8" type="ORF">PMEA_00016297</name>
</gene>
<feature type="binding site" evidence="6">
    <location>
        <position position="303"/>
    </location>
    <ligand>
        <name>Zn(2+)</name>
        <dbReference type="ChEBI" id="CHEBI:29105"/>
    </ligand>
</feature>
<feature type="binding site" evidence="6">
    <location>
        <position position="463"/>
    </location>
    <ligand>
        <name>Zn(2+)</name>
        <dbReference type="ChEBI" id="CHEBI:29105"/>
    </ligand>
</feature>
<evidence type="ECO:0000256" key="6">
    <source>
        <dbReference type="PIRSR" id="PIRSR604254-1"/>
    </source>
</evidence>
<feature type="transmembrane region" description="Helical" evidence="7">
    <location>
        <begin position="351"/>
        <end position="371"/>
    </location>
</feature>
<dbReference type="GO" id="GO:0046872">
    <property type="term" value="F:metal ion binding"/>
    <property type="evidence" value="ECO:0007669"/>
    <property type="project" value="UniProtKB-KW"/>
</dbReference>
<dbReference type="Proteomes" id="UP001159428">
    <property type="component" value="Unassembled WGS sequence"/>
</dbReference>
<evidence type="ECO:0000256" key="7">
    <source>
        <dbReference type="SAM" id="Phobius"/>
    </source>
</evidence>
<comment type="subcellular location">
    <subcellularLocation>
        <location evidence="1">Membrane</location>
        <topology evidence="1">Multi-pass membrane protein</topology>
    </subcellularLocation>
</comment>
<keyword evidence="9" id="KW-1185">Reference proteome</keyword>
<feature type="transmembrane region" description="Helical" evidence="7">
    <location>
        <begin position="140"/>
        <end position="157"/>
    </location>
</feature>
<keyword evidence="6" id="KW-0862">Zinc</keyword>
<dbReference type="GO" id="GO:0038023">
    <property type="term" value="F:signaling receptor activity"/>
    <property type="evidence" value="ECO:0007669"/>
    <property type="project" value="TreeGrafter"/>
</dbReference>
<evidence type="ECO:0000256" key="1">
    <source>
        <dbReference type="ARBA" id="ARBA00004141"/>
    </source>
</evidence>
<protein>
    <submittedName>
        <fullName evidence="8">Uncharacterized protein</fullName>
    </submittedName>
</protein>
<evidence type="ECO:0000256" key="2">
    <source>
        <dbReference type="ARBA" id="ARBA00007018"/>
    </source>
</evidence>
<sequence>MPGGLREPFIKSGYRRAYSTPWQCLKSLFYINNESVNVWSHIIAALYFAVRYGTAASTQVDSILDPFNLPLLASAMGTVILYSSSATAHLFNSISERGYKICFFFDYAAVSFYTFTSCQAMFFYARPVNSQWRIFESPPLYLSLAALFSFLVTYGCCKTDAAVNKVSLSTSVLHVHRCMHALTTVKGYPRDVTRLSPTIGNKMINHHEKKLFNDEEMTEWHREPFIKSEYRKHNSRFWQCLKSLFYLHNQSFNVWSHILVSLYFLFHFSQTLSEDTHPIFDPFNLPMLSAGIGTVTVYLGSAHLFNPMSEKAYKTSFFFDYAGISLMTFTSCQVLFFYIRPMNTGWTIFESPSLFFSVASCLSFLGTYLCCKTNATNNVFSTSLRAAAFLAGYLNTTVPYLAGAVFCSCLDDDTCLAFSACSRLSRGFYVGHVVNMILSDLLYSGRFPERIFPGMFDLIGQGHQLMHVLSAIGTEFA</sequence>
<evidence type="ECO:0000256" key="3">
    <source>
        <dbReference type="ARBA" id="ARBA00022692"/>
    </source>
</evidence>
<comment type="similarity">
    <text evidence="2">Belongs to the ADIPOR family.</text>
</comment>
<feature type="transmembrane region" description="Helical" evidence="7">
    <location>
        <begin position="286"/>
        <end position="305"/>
    </location>
</feature>
<keyword evidence="3 7" id="KW-0812">Transmembrane</keyword>
<dbReference type="Pfam" id="PF03006">
    <property type="entry name" value="HlyIII"/>
    <property type="match status" value="2"/>
</dbReference>
<reference evidence="8 9" key="1">
    <citation type="submission" date="2022-05" db="EMBL/GenBank/DDBJ databases">
        <authorList>
            <consortium name="Genoscope - CEA"/>
            <person name="William W."/>
        </authorList>
    </citation>
    <scope>NUCLEOTIDE SEQUENCE [LARGE SCALE GENOMIC DNA]</scope>
</reference>
<keyword evidence="6" id="KW-0479">Metal-binding</keyword>
<evidence type="ECO:0000313" key="9">
    <source>
        <dbReference type="Proteomes" id="UP001159428"/>
    </source>
</evidence>
<keyword evidence="5 7" id="KW-0472">Membrane</keyword>
<name>A0AAU9X550_9CNID</name>
<dbReference type="InterPro" id="IPR004254">
    <property type="entry name" value="AdipoR/HlyIII-related"/>
</dbReference>